<feature type="compositionally biased region" description="Low complexity" evidence="6">
    <location>
        <begin position="326"/>
        <end position="336"/>
    </location>
</feature>
<dbReference type="AlphaFoldDB" id="A0A9P8UL79"/>
<comment type="caution">
    <text evidence="9">The sequence shown here is derived from an EMBL/GenBank/DDBJ whole genome shotgun (WGS) entry which is preliminary data.</text>
</comment>
<evidence type="ECO:0000256" key="5">
    <source>
        <dbReference type="ARBA" id="ARBA00038359"/>
    </source>
</evidence>
<protein>
    <recommendedName>
        <fullName evidence="8">Rhodopsin domain-containing protein</fullName>
    </recommendedName>
</protein>
<evidence type="ECO:0000256" key="2">
    <source>
        <dbReference type="ARBA" id="ARBA00022692"/>
    </source>
</evidence>
<proteinExistence type="inferred from homology"/>
<keyword evidence="4 7" id="KW-0472">Membrane</keyword>
<evidence type="ECO:0000313" key="10">
    <source>
        <dbReference type="Proteomes" id="UP000758603"/>
    </source>
</evidence>
<evidence type="ECO:0000259" key="8">
    <source>
        <dbReference type="Pfam" id="PF20684"/>
    </source>
</evidence>
<dbReference type="PANTHER" id="PTHR33048">
    <property type="entry name" value="PTH11-LIKE INTEGRAL MEMBRANE PROTEIN (AFU_ORTHOLOGUE AFUA_5G11245)"/>
    <property type="match status" value="1"/>
</dbReference>
<evidence type="ECO:0000256" key="6">
    <source>
        <dbReference type="SAM" id="MobiDB-lite"/>
    </source>
</evidence>
<sequence length="373" mass="41045">MAIFMDDAPHVAGTVITVMLLAYITFGLRVYTRITRRSWGTEDWLMTVAAFPLLVLSIACILASLYGVGIHQWRLELAENVHYQVDGLFWFFLFEVFYCVAIIPIKLSISFMLVRIAENKSWFVWCQYGIMAMFTTMNLIAALYIIFQCSPVSAAWTDIGTCQPAYILADIYYATTAVNIFTDWATALMPIPLLWNVKMNTNAKISVGAILGLGIFASVSACIRLKYTVNLTSSTEYLYGLSNIVIWGYCENGIGMFVGNLSTLRPLFRRILGLGGSSGGTAPSGMTPNGLPSKVTHPYRSFDAGHELGTLHSTKEKNMNSTQIQGGDRSSVSSDGDSQKVIMEPGRGTSRGAAHPYVPGGIVVSRQIDIQHH</sequence>
<feature type="transmembrane region" description="Helical" evidence="7">
    <location>
        <begin position="207"/>
        <end position="227"/>
    </location>
</feature>
<dbReference type="Pfam" id="PF20684">
    <property type="entry name" value="Fung_rhodopsin"/>
    <property type="match status" value="1"/>
</dbReference>
<dbReference type="EMBL" id="JAGPXC010000004">
    <property type="protein sequence ID" value="KAH6654030.1"/>
    <property type="molecule type" value="Genomic_DNA"/>
</dbReference>
<keyword evidence="2 7" id="KW-0812">Transmembrane</keyword>
<organism evidence="9 10">
    <name type="scientific">Truncatella angustata</name>
    <dbReference type="NCBI Taxonomy" id="152316"/>
    <lineage>
        <taxon>Eukaryota</taxon>
        <taxon>Fungi</taxon>
        <taxon>Dikarya</taxon>
        <taxon>Ascomycota</taxon>
        <taxon>Pezizomycotina</taxon>
        <taxon>Sordariomycetes</taxon>
        <taxon>Xylariomycetidae</taxon>
        <taxon>Amphisphaeriales</taxon>
        <taxon>Sporocadaceae</taxon>
        <taxon>Truncatella</taxon>
    </lineage>
</organism>
<accession>A0A9P8UL79</accession>
<feature type="transmembrane region" description="Helical" evidence="7">
    <location>
        <begin position="44"/>
        <end position="68"/>
    </location>
</feature>
<keyword evidence="3 7" id="KW-1133">Transmembrane helix</keyword>
<evidence type="ECO:0000313" key="9">
    <source>
        <dbReference type="EMBL" id="KAH6654030.1"/>
    </source>
</evidence>
<dbReference type="InterPro" id="IPR052337">
    <property type="entry name" value="SAT4-like"/>
</dbReference>
<evidence type="ECO:0000256" key="4">
    <source>
        <dbReference type="ARBA" id="ARBA00023136"/>
    </source>
</evidence>
<reference evidence="9" key="1">
    <citation type="journal article" date="2021" name="Nat. Commun.">
        <title>Genetic determinants of endophytism in the Arabidopsis root mycobiome.</title>
        <authorList>
            <person name="Mesny F."/>
            <person name="Miyauchi S."/>
            <person name="Thiergart T."/>
            <person name="Pickel B."/>
            <person name="Atanasova L."/>
            <person name="Karlsson M."/>
            <person name="Huettel B."/>
            <person name="Barry K.W."/>
            <person name="Haridas S."/>
            <person name="Chen C."/>
            <person name="Bauer D."/>
            <person name="Andreopoulos W."/>
            <person name="Pangilinan J."/>
            <person name="LaButti K."/>
            <person name="Riley R."/>
            <person name="Lipzen A."/>
            <person name="Clum A."/>
            <person name="Drula E."/>
            <person name="Henrissat B."/>
            <person name="Kohler A."/>
            <person name="Grigoriev I.V."/>
            <person name="Martin F.M."/>
            <person name="Hacquard S."/>
        </authorList>
    </citation>
    <scope>NUCLEOTIDE SEQUENCE</scope>
    <source>
        <strain evidence="9">MPI-SDFR-AT-0073</strain>
    </source>
</reference>
<dbReference type="GO" id="GO:0016020">
    <property type="term" value="C:membrane"/>
    <property type="evidence" value="ECO:0007669"/>
    <property type="project" value="UniProtKB-SubCell"/>
</dbReference>
<feature type="transmembrane region" description="Helical" evidence="7">
    <location>
        <begin position="88"/>
        <end position="113"/>
    </location>
</feature>
<evidence type="ECO:0000256" key="7">
    <source>
        <dbReference type="SAM" id="Phobius"/>
    </source>
</evidence>
<dbReference type="PANTHER" id="PTHR33048:SF31">
    <property type="entry name" value="INTEGRAL MEMBRANE PROTEIN"/>
    <property type="match status" value="1"/>
</dbReference>
<dbReference type="GeneID" id="70128899"/>
<dbReference type="RefSeq" id="XP_045958300.1">
    <property type="nucleotide sequence ID" value="XM_046100007.1"/>
</dbReference>
<feature type="transmembrane region" description="Helical" evidence="7">
    <location>
        <begin position="239"/>
        <end position="261"/>
    </location>
</feature>
<dbReference type="Proteomes" id="UP000758603">
    <property type="component" value="Unassembled WGS sequence"/>
</dbReference>
<feature type="transmembrane region" description="Helical" evidence="7">
    <location>
        <begin position="125"/>
        <end position="147"/>
    </location>
</feature>
<name>A0A9P8UL79_9PEZI</name>
<keyword evidence="10" id="KW-1185">Reference proteome</keyword>
<evidence type="ECO:0000256" key="3">
    <source>
        <dbReference type="ARBA" id="ARBA00022989"/>
    </source>
</evidence>
<feature type="region of interest" description="Disordered" evidence="6">
    <location>
        <begin position="315"/>
        <end position="358"/>
    </location>
</feature>
<comment type="subcellular location">
    <subcellularLocation>
        <location evidence="1">Membrane</location>
        <topology evidence="1">Multi-pass membrane protein</topology>
    </subcellularLocation>
</comment>
<feature type="domain" description="Rhodopsin" evidence="8">
    <location>
        <begin position="28"/>
        <end position="270"/>
    </location>
</feature>
<comment type="similarity">
    <text evidence="5">Belongs to the SAT4 family.</text>
</comment>
<feature type="transmembrane region" description="Helical" evidence="7">
    <location>
        <begin position="12"/>
        <end position="32"/>
    </location>
</feature>
<dbReference type="OrthoDB" id="3936451at2759"/>
<gene>
    <name evidence="9" type="ORF">BKA67DRAFT_535373</name>
</gene>
<dbReference type="InterPro" id="IPR049326">
    <property type="entry name" value="Rhodopsin_dom_fungi"/>
</dbReference>
<evidence type="ECO:0000256" key="1">
    <source>
        <dbReference type="ARBA" id="ARBA00004141"/>
    </source>
</evidence>